<dbReference type="EMBL" id="JBFDAA010000009">
    <property type="protein sequence ID" value="KAL1128850.1"/>
    <property type="molecule type" value="Genomic_DNA"/>
</dbReference>
<dbReference type="GO" id="GO:1990904">
    <property type="term" value="C:ribonucleoprotein complex"/>
    <property type="evidence" value="ECO:0007669"/>
    <property type="project" value="UniProtKB-KW"/>
</dbReference>
<dbReference type="NCBIfam" id="TIGR01022">
    <property type="entry name" value="rpmJ_bact"/>
    <property type="match status" value="1"/>
</dbReference>
<protein>
    <recommendedName>
        <fullName evidence="7">Ribosomal protein</fullName>
    </recommendedName>
</protein>
<comment type="similarity">
    <text evidence="2 7">Belongs to the bacterial ribosomal protein bL36 family.</text>
</comment>
<evidence type="ECO:0000256" key="7">
    <source>
        <dbReference type="RuleBase" id="RU000570"/>
    </source>
</evidence>
<evidence type="ECO:0000256" key="1">
    <source>
        <dbReference type="ARBA" id="ARBA00004173"/>
    </source>
</evidence>
<reference evidence="8 9" key="1">
    <citation type="submission" date="2024-07" db="EMBL/GenBank/DDBJ databases">
        <title>Chromosome-level genome assembly of the water stick insect Ranatra chinensis (Heteroptera: Nepidae).</title>
        <authorList>
            <person name="Liu X."/>
        </authorList>
    </citation>
    <scope>NUCLEOTIDE SEQUENCE [LARGE SCALE GENOMIC DNA]</scope>
    <source>
        <strain evidence="8">Cailab_2021Rc</strain>
        <tissue evidence="8">Muscle</tissue>
    </source>
</reference>
<dbReference type="PANTHER" id="PTHR46909:SF1">
    <property type="entry name" value="LARGE RIBOSOMAL SUBUNIT PROTEIN BL36M"/>
    <property type="match status" value="1"/>
</dbReference>
<dbReference type="PANTHER" id="PTHR46909">
    <property type="entry name" value="39S RIBOSOMAL PROTEIN L36, MITOCHONDRIAL"/>
    <property type="match status" value="1"/>
</dbReference>
<keyword evidence="6 7" id="KW-0687">Ribonucleoprotein</keyword>
<comment type="caution">
    <text evidence="8">The sequence shown here is derived from an EMBL/GenBank/DDBJ whole genome shotgun (WGS) entry which is preliminary data.</text>
</comment>
<gene>
    <name evidence="8" type="ORF">AAG570_013384</name>
</gene>
<dbReference type="InterPro" id="IPR035977">
    <property type="entry name" value="Ribosomal_bL36_sp"/>
</dbReference>
<proteinExistence type="inferred from homology"/>
<evidence type="ECO:0000256" key="5">
    <source>
        <dbReference type="ARBA" id="ARBA00023128"/>
    </source>
</evidence>
<dbReference type="GO" id="GO:0005739">
    <property type="term" value="C:mitochondrion"/>
    <property type="evidence" value="ECO:0007669"/>
    <property type="project" value="UniProtKB-SubCell"/>
</dbReference>
<keyword evidence="9" id="KW-1185">Reference proteome</keyword>
<dbReference type="InterPro" id="IPR000473">
    <property type="entry name" value="Ribosomal_bL36"/>
</dbReference>
<keyword evidence="5" id="KW-0496">Mitochondrion</keyword>
<evidence type="ECO:0000256" key="4">
    <source>
        <dbReference type="ARBA" id="ARBA00022980"/>
    </source>
</evidence>
<dbReference type="Proteomes" id="UP001558652">
    <property type="component" value="Unassembled WGS sequence"/>
</dbReference>
<organism evidence="8 9">
    <name type="scientific">Ranatra chinensis</name>
    <dbReference type="NCBI Taxonomy" id="642074"/>
    <lineage>
        <taxon>Eukaryota</taxon>
        <taxon>Metazoa</taxon>
        <taxon>Ecdysozoa</taxon>
        <taxon>Arthropoda</taxon>
        <taxon>Hexapoda</taxon>
        <taxon>Insecta</taxon>
        <taxon>Pterygota</taxon>
        <taxon>Neoptera</taxon>
        <taxon>Paraneoptera</taxon>
        <taxon>Hemiptera</taxon>
        <taxon>Heteroptera</taxon>
        <taxon>Panheteroptera</taxon>
        <taxon>Nepomorpha</taxon>
        <taxon>Nepidae</taxon>
        <taxon>Ranatrinae</taxon>
        <taxon>Ranatra</taxon>
    </lineage>
</organism>
<evidence type="ECO:0000313" key="8">
    <source>
        <dbReference type="EMBL" id="KAL1128850.1"/>
    </source>
</evidence>
<evidence type="ECO:0000256" key="3">
    <source>
        <dbReference type="ARBA" id="ARBA00022946"/>
    </source>
</evidence>
<comment type="subcellular location">
    <subcellularLocation>
        <location evidence="1">Mitochondrion</location>
    </subcellularLocation>
</comment>
<dbReference type="GO" id="GO:0005840">
    <property type="term" value="C:ribosome"/>
    <property type="evidence" value="ECO:0007669"/>
    <property type="project" value="UniProtKB-KW"/>
</dbReference>
<sequence>MISSLRQKFGSVLAAHSSFQNVPVLRFHSCFSKPVATGTNNRRFSLLEPKSSLISQVCGFKVKAQLRRRCKDCYIAVRDRRTYVICPTHRRHKQMSMVKKEKFNWILTSASQGKNRPW</sequence>
<dbReference type="Pfam" id="PF00444">
    <property type="entry name" value="Ribosomal_L36"/>
    <property type="match status" value="1"/>
</dbReference>
<evidence type="ECO:0000313" key="9">
    <source>
        <dbReference type="Proteomes" id="UP001558652"/>
    </source>
</evidence>
<keyword evidence="4 7" id="KW-0689">Ribosomal protein</keyword>
<dbReference type="InterPro" id="IPR052143">
    <property type="entry name" value="Mitoribosomal_bL36m"/>
</dbReference>
<name>A0ABD0YC04_9HEMI</name>
<accession>A0ABD0YC04</accession>
<dbReference type="AlphaFoldDB" id="A0ABD0YC04"/>
<keyword evidence="3" id="KW-0809">Transit peptide</keyword>
<evidence type="ECO:0000256" key="2">
    <source>
        <dbReference type="ARBA" id="ARBA00007645"/>
    </source>
</evidence>
<dbReference type="SUPFAM" id="SSF57840">
    <property type="entry name" value="Ribosomal protein L36"/>
    <property type="match status" value="1"/>
</dbReference>
<evidence type="ECO:0000256" key="6">
    <source>
        <dbReference type="ARBA" id="ARBA00023274"/>
    </source>
</evidence>